<evidence type="ECO:0000313" key="3">
    <source>
        <dbReference type="Proteomes" id="UP000054783"/>
    </source>
</evidence>
<proteinExistence type="predicted"/>
<dbReference type="EMBL" id="JYDQ01004353">
    <property type="protein sequence ID" value="KRX98976.1"/>
    <property type="molecule type" value="Genomic_DNA"/>
</dbReference>
<gene>
    <name evidence="2" type="ORF">T12_3866</name>
</gene>
<protein>
    <submittedName>
        <fullName evidence="2">Uncharacterized protein</fullName>
    </submittedName>
</protein>
<feature type="region of interest" description="Disordered" evidence="1">
    <location>
        <begin position="35"/>
        <end position="67"/>
    </location>
</feature>
<dbReference type="Proteomes" id="UP000054783">
    <property type="component" value="Unassembled WGS sequence"/>
</dbReference>
<keyword evidence="3" id="KW-1185">Reference proteome</keyword>
<evidence type="ECO:0000256" key="1">
    <source>
        <dbReference type="SAM" id="MobiDB-lite"/>
    </source>
</evidence>
<name>A0A0V0YG45_9BILA</name>
<reference evidence="2 3" key="1">
    <citation type="submission" date="2015-01" db="EMBL/GenBank/DDBJ databases">
        <title>Evolution of Trichinella species and genotypes.</title>
        <authorList>
            <person name="Korhonen P.K."/>
            <person name="Edoardo P."/>
            <person name="Giuseppe L.R."/>
            <person name="Gasser R.B."/>
        </authorList>
    </citation>
    <scope>NUCLEOTIDE SEQUENCE [LARGE SCALE GENOMIC DNA]</scope>
    <source>
        <strain evidence="2">ISS2496</strain>
    </source>
</reference>
<organism evidence="2 3">
    <name type="scientific">Trichinella patagoniensis</name>
    <dbReference type="NCBI Taxonomy" id="990121"/>
    <lineage>
        <taxon>Eukaryota</taxon>
        <taxon>Metazoa</taxon>
        <taxon>Ecdysozoa</taxon>
        <taxon>Nematoda</taxon>
        <taxon>Enoplea</taxon>
        <taxon>Dorylaimia</taxon>
        <taxon>Trichinellida</taxon>
        <taxon>Trichinellidae</taxon>
        <taxon>Trichinella</taxon>
    </lineage>
</organism>
<sequence>MSRRYAITKVLARSRPKVARETGKYPVAYTIRPTVNSRNDVPPMSPPEKRCPSVATSSLSRSPVRLK</sequence>
<accession>A0A0V0YG45</accession>
<dbReference type="AlphaFoldDB" id="A0A0V0YG45"/>
<comment type="caution">
    <text evidence="2">The sequence shown here is derived from an EMBL/GenBank/DDBJ whole genome shotgun (WGS) entry which is preliminary data.</text>
</comment>
<evidence type="ECO:0000313" key="2">
    <source>
        <dbReference type="EMBL" id="KRX98976.1"/>
    </source>
</evidence>